<comment type="caution">
    <text evidence="3">The sequence shown here is derived from an EMBL/GenBank/DDBJ whole genome shotgun (WGS) entry which is preliminary data.</text>
</comment>
<dbReference type="EMBL" id="QKZR01000006">
    <property type="protein sequence ID" value="PZX37867.1"/>
    <property type="molecule type" value="Genomic_DNA"/>
</dbReference>
<name>A0ABX5PV70_9FLAO</name>
<protein>
    <submittedName>
        <fullName evidence="3">2-haloacid dehalogenase</fullName>
    </submittedName>
</protein>
<dbReference type="Pfam" id="PF00702">
    <property type="entry name" value="Hydrolase"/>
    <property type="match status" value="1"/>
</dbReference>
<dbReference type="SFLD" id="SFLDS00003">
    <property type="entry name" value="Haloacid_Dehalogenase"/>
    <property type="match status" value="1"/>
</dbReference>
<dbReference type="InterPro" id="IPR023214">
    <property type="entry name" value="HAD_sf"/>
</dbReference>
<keyword evidence="2" id="KW-0378">Hydrolase</keyword>
<dbReference type="SFLD" id="SFLDG01129">
    <property type="entry name" value="C1.5:_HAD__Beta-PGM__Phosphata"/>
    <property type="match status" value="1"/>
</dbReference>
<dbReference type="CDD" id="cd02588">
    <property type="entry name" value="HAD_L2-DEX"/>
    <property type="match status" value="1"/>
</dbReference>
<dbReference type="InterPro" id="IPR006439">
    <property type="entry name" value="HAD-SF_hydro_IA"/>
</dbReference>
<organism evidence="3 4">
    <name type="scientific">Nonlabens dokdonensis</name>
    <dbReference type="NCBI Taxonomy" id="328515"/>
    <lineage>
        <taxon>Bacteria</taxon>
        <taxon>Pseudomonadati</taxon>
        <taxon>Bacteroidota</taxon>
        <taxon>Flavobacteriia</taxon>
        <taxon>Flavobacteriales</taxon>
        <taxon>Flavobacteriaceae</taxon>
        <taxon>Nonlabens</taxon>
    </lineage>
</organism>
<gene>
    <name evidence="3" type="ORF">LX97_02962</name>
</gene>
<dbReference type="InterPro" id="IPR006328">
    <property type="entry name" value="2-HAD"/>
</dbReference>
<reference evidence="3 4" key="1">
    <citation type="submission" date="2018-06" db="EMBL/GenBank/DDBJ databases">
        <title>Genomic Encyclopedia of Archaeal and Bacterial Type Strains, Phase II (KMG-II): from individual species to whole genera.</title>
        <authorList>
            <person name="Goeker M."/>
        </authorList>
    </citation>
    <scope>NUCLEOTIDE SEQUENCE [LARGE SCALE GENOMIC DNA]</scope>
    <source>
        <strain evidence="3 4">DSM 17205</strain>
    </source>
</reference>
<proteinExistence type="inferred from homology"/>
<dbReference type="Proteomes" id="UP000248584">
    <property type="component" value="Unassembled WGS sequence"/>
</dbReference>
<dbReference type="Gene3D" id="1.10.150.240">
    <property type="entry name" value="Putative phosphatase, domain 2"/>
    <property type="match status" value="1"/>
</dbReference>
<dbReference type="PANTHER" id="PTHR43316:SF3">
    <property type="entry name" value="HALOACID DEHALOGENASE, TYPE II (AFU_ORTHOLOGUE AFUA_2G07750)-RELATED"/>
    <property type="match status" value="1"/>
</dbReference>
<evidence type="ECO:0000313" key="4">
    <source>
        <dbReference type="Proteomes" id="UP000248584"/>
    </source>
</evidence>
<dbReference type="PANTHER" id="PTHR43316">
    <property type="entry name" value="HYDROLASE, HALOACID DELAHOGENASE-RELATED"/>
    <property type="match status" value="1"/>
</dbReference>
<dbReference type="NCBIfam" id="TIGR01428">
    <property type="entry name" value="HAD_type_II"/>
    <property type="match status" value="1"/>
</dbReference>
<dbReference type="InterPro" id="IPR023198">
    <property type="entry name" value="PGP-like_dom2"/>
</dbReference>
<dbReference type="InterPro" id="IPR036412">
    <property type="entry name" value="HAD-like_sf"/>
</dbReference>
<evidence type="ECO:0000256" key="1">
    <source>
        <dbReference type="ARBA" id="ARBA00008106"/>
    </source>
</evidence>
<dbReference type="SUPFAM" id="SSF56784">
    <property type="entry name" value="HAD-like"/>
    <property type="match status" value="1"/>
</dbReference>
<evidence type="ECO:0000313" key="3">
    <source>
        <dbReference type="EMBL" id="PZX37867.1"/>
    </source>
</evidence>
<dbReference type="Gene3D" id="3.40.50.1000">
    <property type="entry name" value="HAD superfamily/HAD-like"/>
    <property type="match status" value="1"/>
</dbReference>
<dbReference type="PRINTS" id="PR00413">
    <property type="entry name" value="HADHALOGNASE"/>
</dbReference>
<dbReference type="RefSeq" id="WP_015363740.1">
    <property type="nucleotide sequence ID" value="NZ_QKZR01000006.1"/>
</dbReference>
<dbReference type="NCBIfam" id="TIGR01493">
    <property type="entry name" value="HAD-SF-IA-v2"/>
    <property type="match status" value="1"/>
</dbReference>
<comment type="similarity">
    <text evidence="1">Belongs to the HAD-like hydrolase superfamily. S-2-haloalkanoic acid dehalogenase family.</text>
</comment>
<dbReference type="NCBIfam" id="TIGR01549">
    <property type="entry name" value="HAD-SF-IA-v1"/>
    <property type="match status" value="1"/>
</dbReference>
<evidence type="ECO:0000256" key="2">
    <source>
        <dbReference type="ARBA" id="ARBA00022801"/>
    </source>
</evidence>
<dbReference type="InterPro" id="IPR051540">
    <property type="entry name" value="S-2-haloacid_dehalogenase"/>
</dbReference>
<sequence length="223" mass="25872">MKKAVFFDMNETLLNLSLLEKQFNKHFEDKYVLKYWFTKLLHSSTVMGIMGAYRDFGELAAVALEQLFYENDLALSQETKNEILGAFKKLPAYNDVRPALQLLRANDIRVIAISNSSLDMIKEQLSNAEIIALFDSYYSVDDVSKYKPFEDIYLKVAQQEDLKREEIVMVATHDWDLFGAKKAGLSTAYISRKKEKYHPLYTPADFTDSNMTDLMQQIFDLKR</sequence>
<keyword evidence="4" id="KW-1185">Reference proteome</keyword>
<accession>A0ABX5PV70</accession>